<accession>A0ACC2UK46</accession>
<keyword evidence="2" id="KW-1185">Reference proteome</keyword>
<dbReference type="EMBL" id="QTSX02000322">
    <property type="protein sequence ID" value="KAJ9087178.1"/>
    <property type="molecule type" value="Genomic_DNA"/>
</dbReference>
<reference evidence="1" key="1">
    <citation type="submission" date="2022-04" db="EMBL/GenBank/DDBJ databases">
        <title>Genome of the entomopathogenic fungus Entomophthora muscae.</title>
        <authorList>
            <person name="Elya C."/>
            <person name="Lovett B.R."/>
            <person name="Lee E."/>
            <person name="Macias A.M."/>
            <person name="Hajek A.E."/>
            <person name="De Bivort B.L."/>
            <person name="Kasson M.T."/>
            <person name="De Fine Licht H.H."/>
            <person name="Stajich J.E."/>
        </authorList>
    </citation>
    <scope>NUCLEOTIDE SEQUENCE</scope>
    <source>
        <strain evidence="1">Berkeley</strain>
    </source>
</reference>
<comment type="caution">
    <text evidence="1">The sequence shown here is derived from an EMBL/GenBank/DDBJ whole genome shotgun (WGS) entry which is preliminary data.</text>
</comment>
<evidence type="ECO:0000313" key="2">
    <source>
        <dbReference type="Proteomes" id="UP001165960"/>
    </source>
</evidence>
<gene>
    <name evidence="1" type="ORF">DSO57_1035685</name>
</gene>
<name>A0ACC2UK46_9FUNG</name>
<protein>
    <submittedName>
        <fullName evidence="1">Uncharacterized protein</fullName>
    </submittedName>
</protein>
<dbReference type="Proteomes" id="UP001165960">
    <property type="component" value="Unassembled WGS sequence"/>
</dbReference>
<proteinExistence type="predicted"/>
<evidence type="ECO:0000313" key="1">
    <source>
        <dbReference type="EMBL" id="KAJ9087178.1"/>
    </source>
</evidence>
<organism evidence="1 2">
    <name type="scientific">Entomophthora muscae</name>
    <dbReference type="NCBI Taxonomy" id="34485"/>
    <lineage>
        <taxon>Eukaryota</taxon>
        <taxon>Fungi</taxon>
        <taxon>Fungi incertae sedis</taxon>
        <taxon>Zoopagomycota</taxon>
        <taxon>Entomophthoromycotina</taxon>
        <taxon>Entomophthoromycetes</taxon>
        <taxon>Entomophthorales</taxon>
        <taxon>Entomophthoraceae</taxon>
        <taxon>Entomophthora</taxon>
    </lineage>
</organism>
<sequence>MAELEAMIKELDTAVAKIKEVHQKMKDMLKEVALEGNKLDKITVKTVKKKIPNTTKKTHKQAPKHAKRCSCQPTVQATGFATAEAWSKDPFQDTRSTVELQKVREESK</sequence>